<dbReference type="Pfam" id="PF00685">
    <property type="entry name" value="Sulfotransfer_1"/>
    <property type="match status" value="1"/>
</dbReference>
<dbReference type="AlphaFoldDB" id="L5MBV7"/>
<dbReference type="GO" id="GO:0003723">
    <property type="term" value="F:RNA binding"/>
    <property type="evidence" value="ECO:0007669"/>
    <property type="project" value="UniProtKB-UniRule"/>
</dbReference>
<evidence type="ECO:0000259" key="6">
    <source>
        <dbReference type="PROSITE" id="PS50137"/>
    </source>
</evidence>
<dbReference type="SMART" id="SM00358">
    <property type="entry name" value="DSRM"/>
    <property type="match status" value="1"/>
</dbReference>
<dbReference type="EC" id="2.8.2.-" evidence="5"/>
<dbReference type="Gene3D" id="3.30.160.20">
    <property type="match status" value="1"/>
</dbReference>
<keyword evidence="2 5" id="KW-0808">Transferase</keyword>
<dbReference type="SUPFAM" id="SSF52540">
    <property type="entry name" value="P-loop containing nucleoside triphosphate hydrolases"/>
    <property type="match status" value="1"/>
</dbReference>
<dbReference type="Proteomes" id="UP000010556">
    <property type="component" value="Unassembled WGS sequence"/>
</dbReference>
<dbReference type="Gene3D" id="3.40.50.300">
    <property type="entry name" value="P-loop containing nucleotide triphosphate hydrolases"/>
    <property type="match status" value="2"/>
</dbReference>
<evidence type="ECO:0000256" key="3">
    <source>
        <dbReference type="ARBA" id="ARBA00048219"/>
    </source>
</evidence>
<protein>
    <recommendedName>
        <fullName evidence="5">Sulfotransferase</fullName>
        <ecNumber evidence="5">2.8.2.-</ecNumber>
    </recommendedName>
</protein>
<dbReference type="InterPro" id="IPR027417">
    <property type="entry name" value="P-loop_NTPase"/>
</dbReference>
<dbReference type="FunFam" id="3.30.160.20:FF:000045">
    <property type="entry name" value="Eukaryotic translation initiation factor 2-alpha kinase 2"/>
    <property type="match status" value="1"/>
</dbReference>
<dbReference type="SUPFAM" id="SSF54768">
    <property type="entry name" value="dsRNA-binding domain-like"/>
    <property type="match status" value="1"/>
</dbReference>
<dbReference type="GO" id="GO:0008146">
    <property type="term" value="F:sulfotransferase activity"/>
    <property type="evidence" value="ECO:0007669"/>
    <property type="project" value="InterPro"/>
</dbReference>
<accession>L5MBV7</accession>
<gene>
    <name evidence="7" type="ORF">MDA_GLEAN10015139</name>
</gene>
<evidence type="ECO:0000256" key="1">
    <source>
        <dbReference type="ARBA" id="ARBA00005771"/>
    </source>
</evidence>
<dbReference type="InterPro" id="IPR014720">
    <property type="entry name" value="dsRBD_dom"/>
</dbReference>
<keyword evidence="4" id="KW-0694">RNA-binding</keyword>
<evidence type="ECO:0000256" key="5">
    <source>
        <dbReference type="RuleBase" id="RU361155"/>
    </source>
</evidence>
<proteinExistence type="inferred from homology"/>
<dbReference type="PANTHER" id="PTHR11783">
    <property type="entry name" value="SULFOTRANSFERASE SULT"/>
    <property type="match status" value="1"/>
</dbReference>
<dbReference type="eggNOG" id="KOG1584">
    <property type="taxonomic scope" value="Eukaryota"/>
</dbReference>
<sequence>MADKSKFIDYVDEALEKSKETALSCLFFTHQGIPYPVTMCTSETFQALDTFEARRDDILLASYPKCVSWGSYFDFAINWNKHLDNENVKFILYEDLKEDLAAGIKQITEFFGFSLTGEQIQTISAQSTFQAMRAKAQQTHGAVGPFLFRKGAVPWWLVHSHRGRATQPEAGLIAGKCSGGGWSLSHLRGSAKEQPAKWSLEEKMADDLSVGFYIGELNKYCQKNNIDVNYREVSKTGPPHDLRFTIQVILDGRQFPEAKGRSKKEAKNAAAKLTLGILKEERRLSGLICALVRSSQPTLMGAISSGRLGRGAMGRAGQGEGPVGVLVILLFR</sequence>
<dbReference type="PROSITE" id="PS50137">
    <property type="entry name" value="DS_RBD"/>
    <property type="match status" value="1"/>
</dbReference>
<evidence type="ECO:0000313" key="7">
    <source>
        <dbReference type="EMBL" id="ELK36084.1"/>
    </source>
</evidence>
<dbReference type="Pfam" id="PF00035">
    <property type="entry name" value="dsrm"/>
    <property type="match status" value="1"/>
</dbReference>
<dbReference type="InterPro" id="IPR000863">
    <property type="entry name" value="Sulfotransferase_dom"/>
</dbReference>
<evidence type="ECO:0000256" key="2">
    <source>
        <dbReference type="ARBA" id="ARBA00022679"/>
    </source>
</evidence>
<organism evidence="7 8">
    <name type="scientific">Myotis davidii</name>
    <name type="common">David's myotis</name>
    <dbReference type="NCBI Taxonomy" id="225400"/>
    <lineage>
        <taxon>Eukaryota</taxon>
        <taxon>Metazoa</taxon>
        <taxon>Chordata</taxon>
        <taxon>Craniata</taxon>
        <taxon>Vertebrata</taxon>
        <taxon>Euteleostomi</taxon>
        <taxon>Mammalia</taxon>
        <taxon>Eutheria</taxon>
        <taxon>Laurasiatheria</taxon>
        <taxon>Chiroptera</taxon>
        <taxon>Yangochiroptera</taxon>
        <taxon>Vespertilionidae</taxon>
        <taxon>Myotis</taxon>
    </lineage>
</organism>
<keyword evidence="8" id="KW-1185">Reference proteome</keyword>
<dbReference type="EMBL" id="KB101799">
    <property type="protein sequence ID" value="ELK36084.1"/>
    <property type="molecule type" value="Genomic_DNA"/>
</dbReference>
<comment type="similarity">
    <text evidence="1 5">Belongs to the sulfotransferase 1 family.</text>
</comment>
<evidence type="ECO:0000313" key="8">
    <source>
        <dbReference type="Proteomes" id="UP000010556"/>
    </source>
</evidence>
<comment type="catalytic activity">
    <reaction evidence="3">
        <text>4-ethylphenol + 3'-phosphoadenylyl sulfate = 4-ethylphenyl sulfate + adenosine 3',5'-bisphosphate + H(+)</text>
        <dbReference type="Rhea" id="RHEA:70607"/>
        <dbReference type="ChEBI" id="CHEBI:15378"/>
        <dbReference type="ChEBI" id="CHEBI:49584"/>
        <dbReference type="ChEBI" id="CHEBI:58339"/>
        <dbReference type="ChEBI" id="CHEBI:58343"/>
        <dbReference type="ChEBI" id="CHEBI:133681"/>
    </reaction>
    <physiologicalReaction direction="left-to-right" evidence="3">
        <dbReference type="Rhea" id="RHEA:70608"/>
    </physiologicalReaction>
</comment>
<feature type="domain" description="DRBM" evidence="6">
    <location>
        <begin position="212"/>
        <end position="280"/>
    </location>
</feature>
<evidence type="ECO:0000256" key="4">
    <source>
        <dbReference type="PROSITE-ProRule" id="PRU00266"/>
    </source>
</evidence>
<reference evidence="8" key="1">
    <citation type="journal article" date="2013" name="Science">
        <title>Comparative analysis of bat genomes provides insight into the evolution of flight and immunity.</title>
        <authorList>
            <person name="Zhang G."/>
            <person name="Cowled C."/>
            <person name="Shi Z."/>
            <person name="Huang Z."/>
            <person name="Bishop-Lilly K.A."/>
            <person name="Fang X."/>
            <person name="Wynne J.W."/>
            <person name="Xiong Z."/>
            <person name="Baker M.L."/>
            <person name="Zhao W."/>
            <person name="Tachedjian M."/>
            <person name="Zhu Y."/>
            <person name="Zhou P."/>
            <person name="Jiang X."/>
            <person name="Ng J."/>
            <person name="Yang L."/>
            <person name="Wu L."/>
            <person name="Xiao J."/>
            <person name="Feng Y."/>
            <person name="Chen Y."/>
            <person name="Sun X."/>
            <person name="Zhang Y."/>
            <person name="Marsh G.A."/>
            <person name="Crameri G."/>
            <person name="Broder C.C."/>
            <person name="Frey K.G."/>
            <person name="Wang L.F."/>
            <person name="Wang J."/>
        </authorList>
    </citation>
    <scope>NUCLEOTIDE SEQUENCE [LARGE SCALE GENOMIC DNA]</scope>
</reference>
<name>L5MBV7_MYODS</name>